<organism evidence="3 4">
    <name type="scientific">Cladophialophora psammophila CBS 110553</name>
    <dbReference type="NCBI Taxonomy" id="1182543"/>
    <lineage>
        <taxon>Eukaryota</taxon>
        <taxon>Fungi</taxon>
        <taxon>Dikarya</taxon>
        <taxon>Ascomycota</taxon>
        <taxon>Pezizomycotina</taxon>
        <taxon>Eurotiomycetes</taxon>
        <taxon>Chaetothyriomycetidae</taxon>
        <taxon>Chaetothyriales</taxon>
        <taxon>Herpotrichiellaceae</taxon>
        <taxon>Cladophialophora</taxon>
    </lineage>
</organism>
<dbReference type="HOGENOM" id="CLU_1586310_0_0_1"/>
<dbReference type="GO" id="GO:0016491">
    <property type="term" value="F:oxidoreductase activity"/>
    <property type="evidence" value="ECO:0007669"/>
    <property type="project" value="UniProtKB-KW"/>
</dbReference>
<name>W9WFX8_9EURO</name>
<dbReference type="STRING" id="1182543.W9WFX8"/>
<evidence type="ECO:0000256" key="1">
    <source>
        <dbReference type="ARBA" id="ARBA00005466"/>
    </source>
</evidence>
<evidence type="ECO:0000256" key="2">
    <source>
        <dbReference type="ARBA" id="ARBA00023002"/>
    </source>
</evidence>
<dbReference type="GO" id="GO:0050660">
    <property type="term" value="F:flavin adenine dinucleotide binding"/>
    <property type="evidence" value="ECO:0007669"/>
    <property type="project" value="InterPro"/>
</dbReference>
<dbReference type="InterPro" id="IPR036318">
    <property type="entry name" value="FAD-bd_PCMH-like_sf"/>
</dbReference>
<proteinExistence type="inferred from homology"/>
<evidence type="ECO:0000313" key="4">
    <source>
        <dbReference type="Proteomes" id="UP000019471"/>
    </source>
</evidence>
<protein>
    <recommendedName>
        <fullName evidence="5">FAD linked oxidase N-terminal domain-containing protein</fullName>
    </recommendedName>
</protein>
<comment type="similarity">
    <text evidence="1">Belongs to the oxygen-dependent FAD-linked oxidoreductase family.</text>
</comment>
<comment type="caution">
    <text evidence="3">The sequence shown here is derived from an EMBL/GenBank/DDBJ whole genome shotgun (WGS) entry which is preliminary data.</text>
</comment>
<accession>W9WFX8</accession>
<dbReference type="OrthoDB" id="9983560at2759"/>
<evidence type="ECO:0008006" key="5">
    <source>
        <dbReference type="Google" id="ProtNLM"/>
    </source>
</evidence>
<dbReference type="SUPFAM" id="SSF56176">
    <property type="entry name" value="FAD-binding/transporter-associated domain-like"/>
    <property type="match status" value="1"/>
</dbReference>
<dbReference type="InterPro" id="IPR050432">
    <property type="entry name" value="FAD-linked_Oxidoreductases_BP"/>
</dbReference>
<evidence type="ECO:0000313" key="3">
    <source>
        <dbReference type="EMBL" id="EXJ67022.1"/>
    </source>
</evidence>
<keyword evidence="2" id="KW-0560">Oxidoreductase</keyword>
<dbReference type="RefSeq" id="XP_007748437.1">
    <property type="nucleotide sequence ID" value="XM_007750247.1"/>
</dbReference>
<dbReference type="Proteomes" id="UP000019471">
    <property type="component" value="Unassembled WGS sequence"/>
</dbReference>
<dbReference type="eggNOG" id="ENOG502QWB6">
    <property type="taxonomic scope" value="Eukaryota"/>
</dbReference>
<dbReference type="PANTHER" id="PTHR13878">
    <property type="entry name" value="GULONOLACTONE OXIDASE"/>
    <property type="match status" value="1"/>
</dbReference>
<dbReference type="PANTHER" id="PTHR13878:SF91">
    <property type="entry name" value="FAD BINDING DOMAIN PROTEIN (AFU_ORTHOLOGUE AFUA_6G12070)-RELATED"/>
    <property type="match status" value="1"/>
</dbReference>
<dbReference type="Gene3D" id="3.30.465.10">
    <property type="match status" value="1"/>
</dbReference>
<sequence>MKGGGHGSASRDFGLGADQALELAVVLADGSLVTANACLHSDLFFALRGGGGGTYGAGNRLVDRASVTQNFSALRTMIGTIDGTLDQFTTNNLELVGGGQVFRDASEPYSGVTPAWRISYFNSVVARVSSFDTPQAVPDEKQHDIILYMDEADRFDPDWKADFNGRKH</sequence>
<dbReference type="GeneID" id="19194364"/>
<reference evidence="3 4" key="1">
    <citation type="submission" date="2013-03" db="EMBL/GenBank/DDBJ databases">
        <title>The Genome Sequence of Cladophialophora psammophila CBS 110553.</title>
        <authorList>
            <consortium name="The Broad Institute Genomics Platform"/>
            <person name="Cuomo C."/>
            <person name="de Hoog S."/>
            <person name="Gorbushina A."/>
            <person name="Walker B."/>
            <person name="Young S.K."/>
            <person name="Zeng Q."/>
            <person name="Gargeya S."/>
            <person name="Fitzgerald M."/>
            <person name="Haas B."/>
            <person name="Abouelleil A."/>
            <person name="Allen A.W."/>
            <person name="Alvarado L."/>
            <person name="Arachchi H.M."/>
            <person name="Berlin A.M."/>
            <person name="Chapman S.B."/>
            <person name="Gainer-Dewar J."/>
            <person name="Goldberg J."/>
            <person name="Griggs A."/>
            <person name="Gujja S."/>
            <person name="Hansen M."/>
            <person name="Howarth C."/>
            <person name="Imamovic A."/>
            <person name="Ireland A."/>
            <person name="Larimer J."/>
            <person name="McCowan C."/>
            <person name="Murphy C."/>
            <person name="Pearson M."/>
            <person name="Poon T.W."/>
            <person name="Priest M."/>
            <person name="Roberts A."/>
            <person name="Saif S."/>
            <person name="Shea T."/>
            <person name="Sisk P."/>
            <person name="Sykes S."/>
            <person name="Wortman J."/>
            <person name="Nusbaum C."/>
            <person name="Birren B."/>
        </authorList>
    </citation>
    <scope>NUCLEOTIDE SEQUENCE [LARGE SCALE GENOMIC DNA]</scope>
    <source>
        <strain evidence="3 4">CBS 110553</strain>
    </source>
</reference>
<dbReference type="AlphaFoldDB" id="W9WFX8"/>
<dbReference type="InterPro" id="IPR016169">
    <property type="entry name" value="FAD-bd_PCMH_sub2"/>
</dbReference>
<dbReference type="EMBL" id="AMGX01000017">
    <property type="protein sequence ID" value="EXJ67022.1"/>
    <property type="molecule type" value="Genomic_DNA"/>
</dbReference>
<keyword evidence="4" id="KW-1185">Reference proteome</keyword>
<gene>
    <name evidence="3" type="ORF">A1O5_09668</name>
</gene>